<protein>
    <recommendedName>
        <fullName evidence="4">Secreted protein</fullName>
    </recommendedName>
</protein>
<keyword evidence="3" id="KW-1185">Reference proteome</keyword>
<reference evidence="3" key="1">
    <citation type="journal article" date="2015" name="Proc. Natl. Acad. Sci. U.S.A.">
        <title>Genome sequence of the Asian Tiger mosquito, Aedes albopictus, reveals insights into its biology, genetics, and evolution.</title>
        <authorList>
            <person name="Chen X.G."/>
            <person name="Jiang X."/>
            <person name="Gu J."/>
            <person name="Xu M."/>
            <person name="Wu Y."/>
            <person name="Deng Y."/>
            <person name="Zhang C."/>
            <person name="Bonizzoni M."/>
            <person name="Dermauw W."/>
            <person name="Vontas J."/>
            <person name="Armbruster P."/>
            <person name="Huang X."/>
            <person name="Yang Y."/>
            <person name="Zhang H."/>
            <person name="He W."/>
            <person name="Peng H."/>
            <person name="Liu Y."/>
            <person name="Wu K."/>
            <person name="Chen J."/>
            <person name="Lirakis M."/>
            <person name="Topalis P."/>
            <person name="Van Leeuwen T."/>
            <person name="Hall A.B."/>
            <person name="Jiang X."/>
            <person name="Thorpe C."/>
            <person name="Mueller R.L."/>
            <person name="Sun C."/>
            <person name="Waterhouse R.M."/>
            <person name="Yan G."/>
            <person name="Tu Z.J."/>
            <person name="Fang X."/>
            <person name="James A.A."/>
        </authorList>
    </citation>
    <scope>NUCLEOTIDE SEQUENCE [LARGE SCALE GENOMIC DNA]</scope>
    <source>
        <strain evidence="3">Foshan</strain>
    </source>
</reference>
<feature type="transmembrane region" description="Helical" evidence="1">
    <location>
        <begin position="124"/>
        <end position="142"/>
    </location>
</feature>
<evidence type="ECO:0000256" key="1">
    <source>
        <dbReference type="SAM" id="Phobius"/>
    </source>
</evidence>
<evidence type="ECO:0000313" key="2">
    <source>
        <dbReference type="EnsemblMetazoa" id="AALFPA23_020529.P30316"/>
    </source>
</evidence>
<feature type="transmembrane region" description="Helical" evidence="1">
    <location>
        <begin position="12"/>
        <end position="36"/>
    </location>
</feature>
<evidence type="ECO:0000313" key="3">
    <source>
        <dbReference type="Proteomes" id="UP000069940"/>
    </source>
</evidence>
<organism evidence="2 3">
    <name type="scientific">Aedes albopictus</name>
    <name type="common">Asian tiger mosquito</name>
    <name type="synonym">Stegomyia albopicta</name>
    <dbReference type="NCBI Taxonomy" id="7160"/>
    <lineage>
        <taxon>Eukaryota</taxon>
        <taxon>Metazoa</taxon>
        <taxon>Ecdysozoa</taxon>
        <taxon>Arthropoda</taxon>
        <taxon>Hexapoda</taxon>
        <taxon>Insecta</taxon>
        <taxon>Pterygota</taxon>
        <taxon>Neoptera</taxon>
        <taxon>Endopterygota</taxon>
        <taxon>Diptera</taxon>
        <taxon>Nematocera</taxon>
        <taxon>Culicoidea</taxon>
        <taxon>Culicidae</taxon>
        <taxon>Culicinae</taxon>
        <taxon>Aedini</taxon>
        <taxon>Aedes</taxon>
        <taxon>Stegomyia</taxon>
    </lineage>
</organism>
<feature type="transmembrane region" description="Helical" evidence="1">
    <location>
        <begin position="48"/>
        <end position="69"/>
    </location>
</feature>
<dbReference type="EnsemblMetazoa" id="AALFPA23_020529.R30316">
    <property type="protein sequence ID" value="AALFPA23_020529.P30316"/>
    <property type="gene ID" value="AALFPA23_020529"/>
</dbReference>
<reference evidence="2" key="2">
    <citation type="submission" date="2025-05" db="UniProtKB">
        <authorList>
            <consortium name="EnsemblMetazoa"/>
        </authorList>
    </citation>
    <scope>IDENTIFICATION</scope>
    <source>
        <strain evidence="2">Foshan</strain>
    </source>
</reference>
<proteinExistence type="predicted"/>
<accession>A0ABM1ZPW5</accession>
<feature type="transmembrane region" description="Helical" evidence="1">
    <location>
        <begin position="81"/>
        <end position="101"/>
    </location>
</feature>
<sequence>MCLFNQTPCNSFQLCSLIYAGLKLLYLTLALGQLAFCTDSQCYDERTVPVIFVILLLMIFPSLMIAGILKKNLQMLRICKVYNIVEKSVIIFVQLVTIIMMERAYELYRRRHYVSDKEAVSVEFAYALIAIGILMTTLYLIFRNWMIDGTIASVKEDLYVLNRDKYVMQYNCEA</sequence>
<name>A0ABM1ZPW5_AEDAL</name>
<dbReference type="Proteomes" id="UP000069940">
    <property type="component" value="Unassembled WGS sequence"/>
</dbReference>
<keyword evidence="1" id="KW-0812">Transmembrane</keyword>
<keyword evidence="1" id="KW-0472">Membrane</keyword>
<dbReference type="GeneID" id="134288948"/>
<dbReference type="RefSeq" id="XP_062710863.1">
    <property type="nucleotide sequence ID" value="XM_062854879.1"/>
</dbReference>
<keyword evidence="1" id="KW-1133">Transmembrane helix</keyword>
<evidence type="ECO:0008006" key="4">
    <source>
        <dbReference type="Google" id="ProtNLM"/>
    </source>
</evidence>